<keyword evidence="2" id="KW-1185">Reference proteome</keyword>
<protein>
    <submittedName>
        <fullName evidence="1">Uncharacterized protein</fullName>
    </submittedName>
</protein>
<dbReference type="KEGG" id="pkz:C5L36_0D00250"/>
<organism evidence="1 2">
    <name type="scientific">Pichia kudriavzevii</name>
    <name type="common">Yeast</name>
    <name type="synonym">Issatchenkia orientalis</name>
    <dbReference type="NCBI Taxonomy" id="4909"/>
    <lineage>
        <taxon>Eukaryota</taxon>
        <taxon>Fungi</taxon>
        <taxon>Dikarya</taxon>
        <taxon>Ascomycota</taxon>
        <taxon>Saccharomycotina</taxon>
        <taxon>Pichiomycetes</taxon>
        <taxon>Pichiales</taxon>
        <taxon>Pichiaceae</taxon>
        <taxon>Pichia</taxon>
    </lineage>
</organism>
<dbReference type="RefSeq" id="XP_029322761.1">
    <property type="nucleotide sequence ID" value="XM_029466901.1"/>
</dbReference>
<evidence type="ECO:0000313" key="1">
    <source>
        <dbReference type="EMBL" id="AWU77284.1"/>
    </source>
</evidence>
<proteinExistence type="predicted"/>
<sequence length="255" mass="29834">MLFNAGIMNSMMYGTSKRTPLLFRQFHISRNVLEKIKMGEDQEKYFVPNNGEEYQIRYRTHGNSFYSQRLDKKYRLGNTPIYQNPLINFVIGSKRLSLAFGAVGCVFAYLMDRTGLVYTEISQLVAIFSLLPFPAVTYLFDPVVARVWRIYDTTKPQVYENLVADEKIVLEKLNWNGFRTYNELVRVDSLHVPKGKNDYRGRFGFVNLFSYDEKLKSTKYYYINDGFTNFKMERIIALAEKRSGIKNSGRSFYGF</sequence>
<dbReference type="OrthoDB" id="4078936at2759"/>
<dbReference type="AlphaFoldDB" id="A0A2U9R7D7"/>
<dbReference type="VEuPathDB" id="FungiDB:C5L36_0D00250"/>
<name>A0A2U9R7D7_PICKU</name>
<dbReference type="GeneID" id="40385113"/>
<dbReference type="Proteomes" id="UP000249293">
    <property type="component" value="Chromosome 4"/>
</dbReference>
<reference evidence="1 2" key="1">
    <citation type="submission" date="2018-06" db="EMBL/GenBank/DDBJ databases">
        <title>Population genomics shows no distinction between pathogenic Candida krusei and environmental Pichia kudriavzevii: One species, four names.</title>
        <authorList>
            <person name="Douglass A.P."/>
            <person name="Offei B."/>
            <person name="Braun-Galleani S."/>
            <person name="Coughlan A.Y."/>
            <person name="Martos A."/>
            <person name="Ortiz-Merino R.A."/>
            <person name="Byrne K.P."/>
            <person name="Wolfe K.H."/>
        </authorList>
    </citation>
    <scope>NUCLEOTIDE SEQUENCE [LARGE SCALE GENOMIC DNA]</scope>
    <source>
        <strain evidence="1 2">CBS573</strain>
    </source>
</reference>
<gene>
    <name evidence="1" type="ORF">C5L36_0D00250</name>
</gene>
<evidence type="ECO:0000313" key="2">
    <source>
        <dbReference type="Proteomes" id="UP000249293"/>
    </source>
</evidence>
<dbReference type="EMBL" id="CP028776">
    <property type="protein sequence ID" value="AWU77284.1"/>
    <property type="molecule type" value="Genomic_DNA"/>
</dbReference>
<accession>A0A2U9R7D7</accession>